<dbReference type="SMART" id="SM00240">
    <property type="entry name" value="FHA"/>
    <property type="match status" value="1"/>
</dbReference>
<dbReference type="EMBL" id="CP019082">
    <property type="protein sequence ID" value="APW59964.1"/>
    <property type="molecule type" value="Genomic_DNA"/>
</dbReference>
<feature type="region of interest" description="Disordered" evidence="1">
    <location>
        <begin position="150"/>
        <end position="189"/>
    </location>
</feature>
<dbReference type="SUPFAM" id="SSF49879">
    <property type="entry name" value="SMAD/FHA domain"/>
    <property type="match status" value="1"/>
</dbReference>
<accession>A0A1U7CLZ2</accession>
<dbReference type="InterPro" id="IPR000253">
    <property type="entry name" value="FHA_dom"/>
</dbReference>
<dbReference type="OrthoDB" id="151099at2"/>
<dbReference type="Gene3D" id="2.60.200.20">
    <property type="match status" value="1"/>
</dbReference>
<dbReference type="InterPro" id="IPR050923">
    <property type="entry name" value="Cell_Proc_Reg/RNA_Proc"/>
</dbReference>
<gene>
    <name evidence="3" type="ORF">BSF38_01425</name>
</gene>
<dbReference type="STRING" id="1387353.BSF38_01425"/>
<evidence type="ECO:0000313" key="3">
    <source>
        <dbReference type="EMBL" id="APW59964.1"/>
    </source>
</evidence>
<name>A0A1U7CLZ2_9BACT</name>
<proteinExistence type="predicted"/>
<protein>
    <recommendedName>
        <fullName evidence="2">FHA domain-containing protein</fullName>
    </recommendedName>
</protein>
<sequence length="202" mass="22397">MPPLRDDYGTLLPVGGGDPIRLVKPELVIGRRPGCDVRLDFENVSGKHAYLTIINGIWHVRDGGSTNGTSVNGARLNSPHAIMPDDEVGFADHLFTIDYVPSGPEALLARHKVLDDDIIDERKRHSLMELAGLDTDTDRPARIVRPKTAPTTIERASADEVDFDDEVPEHFKSKTSPKPKKKNDDDDDDFLKLIEEEVVKPS</sequence>
<dbReference type="RefSeq" id="WP_076344279.1">
    <property type="nucleotide sequence ID" value="NZ_CP019082.1"/>
</dbReference>
<dbReference type="Proteomes" id="UP000186309">
    <property type="component" value="Chromosome"/>
</dbReference>
<reference evidence="4" key="1">
    <citation type="submission" date="2016-12" db="EMBL/GenBank/DDBJ databases">
        <title>Comparative genomics of four Isosphaeraceae planctomycetes: a common pool of plasmids and glycoside hydrolase genes.</title>
        <authorList>
            <person name="Ivanova A."/>
        </authorList>
    </citation>
    <scope>NUCLEOTIDE SEQUENCE [LARGE SCALE GENOMIC DNA]</scope>
    <source>
        <strain evidence="4">PX4</strain>
    </source>
</reference>
<dbReference type="InterPro" id="IPR008984">
    <property type="entry name" value="SMAD_FHA_dom_sf"/>
</dbReference>
<keyword evidence="4" id="KW-1185">Reference proteome</keyword>
<dbReference type="Pfam" id="PF00498">
    <property type="entry name" value="FHA"/>
    <property type="match status" value="1"/>
</dbReference>
<dbReference type="PROSITE" id="PS50006">
    <property type="entry name" value="FHA_DOMAIN"/>
    <property type="match status" value="1"/>
</dbReference>
<dbReference type="KEGG" id="pbor:BSF38_01425"/>
<feature type="domain" description="FHA" evidence="2">
    <location>
        <begin position="27"/>
        <end position="76"/>
    </location>
</feature>
<dbReference type="PANTHER" id="PTHR23308">
    <property type="entry name" value="NUCLEAR INHIBITOR OF PROTEIN PHOSPHATASE-1"/>
    <property type="match status" value="1"/>
</dbReference>
<dbReference type="CDD" id="cd00060">
    <property type="entry name" value="FHA"/>
    <property type="match status" value="1"/>
</dbReference>
<dbReference type="AlphaFoldDB" id="A0A1U7CLZ2"/>
<evidence type="ECO:0000313" key="4">
    <source>
        <dbReference type="Proteomes" id="UP000186309"/>
    </source>
</evidence>
<evidence type="ECO:0000256" key="1">
    <source>
        <dbReference type="SAM" id="MobiDB-lite"/>
    </source>
</evidence>
<evidence type="ECO:0000259" key="2">
    <source>
        <dbReference type="PROSITE" id="PS50006"/>
    </source>
</evidence>
<organism evidence="3 4">
    <name type="scientific">Paludisphaera borealis</name>
    <dbReference type="NCBI Taxonomy" id="1387353"/>
    <lineage>
        <taxon>Bacteria</taxon>
        <taxon>Pseudomonadati</taxon>
        <taxon>Planctomycetota</taxon>
        <taxon>Planctomycetia</taxon>
        <taxon>Isosphaerales</taxon>
        <taxon>Isosphaeraceae</taxon>
        <taxon>Paludisphaera</taxon>
    </lineage>
</organism>